<feature type="region of interest" description="Disordered" evidence="1">
    <location>
        <begin position="1042"/>
        <end position="1088"/>
    </location>
</feature>
<evidence type="ECO:0000313" key="4">
    <source>
        <dbReference type="Proteomes" id="UP000652761"/>
    </source>
</evidence>
<feature type="region of interest" description="Disordered" evidence="1">
    <location>
        <begin position="1172"/>
        <end position="1215"/>
    </location>
</feature>
<evidence type="ECO:0000313" key="3">
    <source>
        <dbReference type="EMBL" id="MQL78799.1"/>
    </source>
</evidence>
<feature type="compositionally biased region" description="Low complexity" evidence="1">
    <location>
        <begin position="339"/>
        <end position="373"/>
    </location>
</feature>
<dbReference type="OrthoDB" id="778454at2759"/>
<feature type="compositionally biased region" description="Pro residues" evidence="1">
    <location>
        <begin position="374"/>
        <end position="386"/>
    </location>
</feature>
<feature type="compositionally biased region" description="Low complexity" evidence="1">
    <location>
        <begin position="527"/>
        <end position="552"/>
    </location>
</feature>
<dbReference type="EMBL" id="NMUH01000418">
    <property type="protein sequence ID" value="MQL78799.1"/>
    <property type="molecule type" value="Genomic_DNA"/>
</dbReference>
<dbReference type="GO" id="GO:0003676">
    <property type="term" value="F:nucleic acid binding"/>
    <property type="evidence" value="ECO:0007669"/>
    <property type="project" value="InterPro"/>
</dbReference>
<feature type="region of interest" description="Disordered" evidence="1">
    <location>
        <begin position="210"/>
        <end position="265"/>
    </location>
</feature>
<feature type="compositionally biased region" description="Polar residues" evidence="1">
    <location>
        <begin position="210"/>
        <end position="222"/>
    </location>
</feature>
<dbReference type="PANTHER" id="PTHR33240:SF15">
    <property type="entry name" value="GAG-PRO-LIKE PROTEIN"/>
    <property type="match status" value="1"/>
</dbReference>
<feature type="compositionally biased region" description="Polar residues" evidence="1">
    <location>
        <begin position="497"/>
        <end position="514"/>
    </location>
</feature>
<dbReference type="Gene3D" id="2.40.70.10">
    <property type="entry name" value="Acid Proteases"/>
    <property type="match status" value="1"/>
</dbReference>
<feature type="region of interest" description="Disordered" evidence="1">
    <location>
        <begin position="484"/>
        <end position="552"/>
    </location>
</feature>
<dbReference type="SMART" id="SM00443">
    <property type="entry name" value="G_patch"/>
    <property type="match status" value="1"/>
</dbReference>
<feature type="region of interest" description="Disordered" evidence="1">
    <location>
        <begin position="334"/>
        <end position="399"/>
    </location>
</feature>
<dbReference type="Pfam" id="PF01585">
    <property type="entry name" value="G-patch"/>
    <property type="match status" value="1"/>
</dbReference>
<dbReference type="CDD" id="cd00303">
    <property type="entry name" value="retropepsin_like"/>
    <property type="match status" value="1"/>
</dbReference>
<gene>
    <name evidence="3" type="ORF">Taro_011245</name>
</gene>
<feature type="domain" description="G-patch" evidence="2">
    <location>
        <begin position="845"/>
        <end position="891"/>
    </location>
</feature>
<dbReference type="InterPro" id="IPR000467">
    <property type="entry name" value="G_patch_dom"/>
</dbReference>
<sequence length="1215" mass="136000">MPNFNGLWVPSPSELPKYRKYNGSGNPYTHIKDFIYEFASYQHDRRLMAYLFRRSLDGHALDWFYSLLPEDAEDFAVMKAKFLEQFQDRVGPKYSLTDLMAEKMKSDEDFASYADRWRQMATRVPGYLPEGEKVKIIIANATPAYRNILAMNDITTMHQLYSRAQFIQTQLKDSPIHSMFEPQKSWFQRKPQGPVTKGIQVNEQVSTFNPADQSQNRQPYNAQGQNPTQPPQGQPPLQYNQVPPPDGSQQRRPMGPRRSHYPPLPKTLSDIFLALLSTDAIRLPPERPLNPSVDQTRYYSTGSLAIPSTNLVYDLHEQHRIDWTALRQVIGDIKERQRQQQQQRQQRQPPPQQQQQQQHQQPLQDLGIIHNPLPNHPPAPNPPPQQPAQINPIVHHPPPQANWTYDDELDVQQMMAINQYPVQSQTIQPAYTAPQSVPPVVSMANVIILPVGSASPPVVSSPIILPFAPPVSIPLPPIIPTPSPIILPPPGPDQPSAATLSSARQPPTNPTTLRSGRVFRRPYPPISTTTTSTNPQQVLQPPQQQQAQQQTQDEGLIEPLPGTHYDILKHLDHMQDEGLIEPLPGTHYDILKHLDHVPAKISILELIKKSKEHQEALRNFLQKVVVNEDMLADKLPSALAMVTRGPAITFVESELAPPEARRLPLCVTLVINHVVVGAALVDTEASINVCPLSTLRACDLSEGMLRPTPTTIAAYDNSRRSCHGMVTVQVELGPLAVTIDFYVLDIDPMFKAILGRPWLEALGAVPSTTHQCLKFPFQGRIIKVKSIATTHSVDALHDTHLPSVWPANKPIVSVLDINYLWSYTFQSKREVNLARVNAVKRKEPLSTKGWQIMMKLGYEEGKGLGAELQGIVKPILDVVMKSRWGLGGPPQPGYNTVVVEAELSQHEVHGRNFSRHMAPLLTYRALEALRPTRRRKTGDPEAEWYRWLDIEDITITFSRFLVPSAPPLLIQLTPQLLTAAHSLLTPELPPAVLSALQTDPGDHEVEEPAYVLHSSDQGHPSAGASPPAPSLGAILFEDTMSSSSPVESSSLGESRVGESSVKIDRPRIESQVSPPPTNSKHCPRKQRGKAIPQRYLQELARRCQALLSIEEFTREALVFEEVFEQDGVFIDDEFGVYEIMNGEDPVDEEDSESARHQTVVERNHRVEAVEPNVPTEVRTAPLHPRLGGIVLPDVGRPPYLHTTSKKKRSVSQPSK</sequence>
<feature type="compositionally biased region" description="Low complexity" evidence="1">
    <location>
        <begin position="1042"/>
        <end position="1054"/>
    </location>
</feature>
<reference evidence="3" key="1">
    <citation type="submission" date="2017-07" db="EMBL/GenBank/DDBJ databases">
        <title>Taro Niue Genome Assembly and Annotation.</title>
        <authorList>
            <person name="Atibalentja N."/>
            <person name="Keating K."/>
            <person name="Fields C.J."/>
        </authorList>
    </citation>
    <scope>NUCLEOTIDE SEQUENCE</scope>
    <source>
        <strain evidence="3">Niue_2</strain>
        <tissue evidence="3">Leaf</tissue>
    </source>
</reference>
<name>A0A843UFH4_COLES</name>
<feature type="compositionally biased region" description="Pro residues" evidence="1">
    <location>
        <begin position="484"/>
        <end position="493"/>
    </location>
</feature>
<accession>A0A843UFH4</accession>
<dbReference type="PROSITE" id="PS50174">
    <property type="entry name" value="G_PATCH"/>
    <property type="match status" value="1"/>
</dbReference>
<protein>
    <recommendedName>
        <fullName evidence="2">G-patch domain-containing protein</fullName>
    </recommendedName>
</protein>
<dbReference type="InterPro" id="IPR021109">
    <property type="entry name" value="Peptidase_aspartic_dom_sf"/>
</dbReference>
<dbReference type="AlphaFoldDB" id="A0A843UFH4"/>
<organism evidence="3 4">
    <name type="scientific">Colocasia esculenta</name>
    <name type="common">Wild taro</name>
    <name type="synonym">Arum esculentum</name>
    <dbReference type="NCBI Taxonomy" id="4460"/>
    <lineage>
        <taxon>Eukaryota</taxon>
        <taxon>Viridiplantae</taxon>
        <taxon>Streptophyta</taxon>
        <taxon>Embryophyta</taxon>
        <taxon>Tracheophyta</taxon>
        <taxon>Spermatophyta</taxon>
        <taxon>Magnoliopsida</taxon>
        <taxon>Liliopsida</taxon>
        <taxon>Araceae</taxon>
        <taxon>Aroideae</taxon>
        <taxon>Colocasieae</taxon>
        <taxon>Colocasia</taxon>
    </lineage>
</organism>
<evidence type="ECO:0000259" key="2">
    <source>
        <dbReference type="PROSITE" id="PS50174"/>
    </source>
</evidence>
<evidence type="ECO:0000256" key="1">
    <source>
        <dbReference type="SAM" id="MobiDB-lite"/>
    </source>
</evidence>
<keyword evidence="4" id="KW-1185">Reference proteome</keyword>
<comment type="caution">
    <text evidence="3">The sequence shown here is derived from an EMBL/GenBank/DDBJ whole genome shotgun (WGS) entry which is preliminary data.</text>
</comment>
<proteinExistence type="predicted"/>
<dbReference type="SUPFAM" id="SSF50630">
    <property type="entry name" value="Acid proteases"/>
    <property type="match status" value="1"/>
</dbReference>
<dbReference type="Proteomes" id="UP000652761">
    <property type="component" value="Unassembled WGS sequence"/>
</dbReference>
<dbReference type="PANTHER" id="PTHR33240">
    <property type="entry name" value="OS08G0508500 PROTEIN"/>
    <property type="match status" value="1"/>
</dbReference>